<dbReference type="VEuPathDB" id="AmoebaDB:ACA1_149380"/>
<evidence type="ECO:0000256" key="4">
    <source>
        <dbReference type="ARBA" id="ARBA00011959"/>
    </source>
</evidence>
<dbReference type="KEGG" id="acan:ACA1_149380"/>
<dbReference type="NCBIfam" id="TIGR00021">
    <property type="entry name" value="rpiA"/>
    <property type="match status" value="1"/>
</dbReference>
<gene>
    <name evidence="7" type="ORF">ACA1_149380</name>
</gene>
<dbReference type="EC" id="5.3.1.6" evidence="4"/>
<dbReference type="SUPFAM" id="SSF100950">
    <property type="entry name" value="NagB/RpiA/CoA transferase-like"/>
    <property type="match status" value="1"/>
</dbReference>
<organism evidence="7 8">
    <name type="scientific">Acanthamoeba castellanii (strain ATCC 30010 / Neff)</name>
    <dbReference type="NCBI Taxonomy" id="1257118"/>
    <lineage>
        <taxon>Eukaryota</taxon>
        <taxon>Amoebozoa</taxon>
        <taxon>Discosea</taxon>
        <taxon>Longamoebia</taxon>
        <taxon>Centramoebida</taxon>
        <taxon>Acanthamoebidae</taxon>
        <taxon>Acanthamoeba</taxon>
    </lineage>
</organism>
<dbReference type="PANTHER" id="PTHR11934:SF0">
    <property type="entry name" value="RIBOSE-5-PHOSPHATE ISOMERASE"/>
    <property type="match status" value="1"/>
</dbReference>
<dbReference type="RefSeq" id="XP_004351547.1">
    <property type="nucleotide sequence ID" value="XM_004351495.1"/>
</dbReference>
<dbReference type="SUPFAM" id="SSF75445">
    <property type="entry name" value="D-ribose-5-phosphate isomerase (RpiA), lid domain"/>
    <property type="match status" value="1"/>
</dbReference>
<dbReference type="CDD" id="cd01398">
    <property type="entry name" value="RPI_A"/>
    <property type="match status" value="1"/>
</dbReference>
<keyword evidence="8" id="KW-1185">Reference proteome</keyword>
<dbReference type="GO" id="GO:0006014">
    <property type="term" value="P:D-ribose metabolic process"/>
    <property type="evidence" value="ECO:0007669"/>
    <property type="project" value="TreeGrafter"/>
</dbReference>
<accession>L8HC48</accession>
<dbReference type="OrthoDB" id="1555531at2759"/>
<reference evidence="7" key="1">
    <citation type="journal article" date="2013" name="Genome Biol.">
        <title>Genome of Acanthamoeba castellanii highlights extensive lateral gene transfer and early evolution of tyrosine kinase signaling.</title>
        <authorList>
            <person name="Clarke M."/>
            <person name="Lohan A.J."/>
            <person name="Liu B."/>
            <person name="Lagkouvardos I."/>
            <person name="Roy S."/>
            <person name="Zafar N."/>
            <person name="Bertelli C."/>
            <person name="Schilde C."/>
            <person name="Kianianmomeni A."/>
            <person name="Burglin T.R."/>
            <person name="Frech C."/>
            <person name="Turcotte B."/>
            <person name="Kopec K.O."/>
            <person name="Synnott J.M."/>
            <person name="Choo C."/>
            <person name="Paponov I."/>
            <person name="Finkler A."/>
            <person name="Soon Heng Tan C."/>
            <person name="Hutchins A.P."/>
            <person name="Weinmeier T."/>
            <person name="Rattei T."/>
            <person name="Chu J.S."/>
            <person name="Gimenez G."/>
            <person name="Irimia M."/>
            <person name="Rigden D.J."/>
            <person name="Fitzpatrick D.A."/>
            <person name="Lorenzo-Morales J."/>
            <person name="Bateman A."/>
            <person name="Chiu C.H."/>
            <person name="Tang P."/>
            <person name="Hegemann P."/>
            <person name="Fromm H."/>
            <person name="Raoult D."/>
            <person name="Greub G."/>
            <person name="Miranda-Saavedra D."/>
            <person name="Chen N."/>
            <person name="Nash P."/>
            <person name="Ginger M.L."/>
            <person name="Horn M."/>
            <person name="Schaap P."/>
            <person name="Caler L."/>
            <person name="Loftus B."/>
        </authorList>
    </citation>
    <scope>NUCLEOTIDE SEQUENCE [LARGE SCALE GENOMIC DNA]</scope>
    <source>
        <strain evidence="7">Neff</strain>
    </source>
</reference>
<dbReference type="Gene3D" id="3.40.50.1360">
    <property type="match status" value="1"/>
</dbReference>
<name>L8HC48_ACACF</name>
<dbReference type="Gene3D" id="3.30.70.260">
    <property type="match status" value="1"/>
</dbReference>
<sequence length="258" mass="27599">MSLVEQAKKKAAHAAVDDYIAKHLQNVDEEAPLVVGIGSGSTIVYAVERLIEIVGEAKKAHGGKARQVVCIPTSFQATQLIQDAPHGLLHLGDLARHSVIDVAIDGADEVDANLQLIKGGGGCCTQEKIVAVNAKQFVVVADYRKQSKLLGEKWRKGVPVEVIPISYKPLMRKFETLGGRPVLRMGEPAKAGPCVTDNGNFLIDVDFGTIADPEGLHKEIKLLAGVVETGLFINMAEKAYFGLEDGTVSAITKPLAKE</sequence>
<proteinExistence type="inferred from homology"/>
<dbReference type="FunFam" id="3.40.50.1360:FF:000001">
    <property type="entry name" value="Ribose-5-phosphate isomerase A"/>
    <property type="match status" value="1"/>
</dbReference>
<dbReference type="NCBIfam" id="NF001924">
    <property type="entry name" value="PRK00702.1"/>
    <property type="match status" value="1"/>
</dbReference>
<dbReference type="Proteomes" id="UP000011083">
    <property type="component" value="Unassembled WGS sequence"/>
</dbReference>
<evidence type="ECO:0000256" key="3">
    <source>
        <dbReference type="ARBA" id="ARBA00008088"/>
    </source>
</evidence>
<dbReference type="EMBL" id="KB007870">
    <property type="protein sequence ID" value="ELR22770.1"/>
    <property type="molecule type" value="Genomic_DNA"/>
</dbReference>
<dbReference type="Pfam" id="PF06026">
    <property type="entry name" value="Rib_5-P_isom_A"/>
    <property type="match status" value="1"/>
</dbReference>
<comment type="catalytic activity">
    <reaction evidence="1">
        <text>aldehydo-D-ribose 5-phosphate = D-ribulose 5-phosphate</text>
        <dbReference type="Rhea" id="RHEA:14657"/>
        <dbReference type="ChEBI" id="CHEBI:58121"/>
        <dbReference type="ChEBI" id="CHEBI:58273"/>
        <dbReference type="EC" id="5.3.1.6"/>
    </reaction>
</comment>
<comment type="pathway">
    <text evidence="2">Carbohydrate degradation; pentose phosphate pathway; D-ribose 5-phosphate from D-ribulose 5-phosphate (non-oxidative stage): step 1/1.</text>
</comment>
<dbReference type="GO" id="GO:0004751">
    <property type="term" value="F:ribose-5-phosphate isomerase activity"/>
    <property type="evidence" value="ECO:0007669"/>
    <property type="project" value="UniProtKB-EC"/>
</dbReference>
<dbReference type="PANTHER" id="PTHR11934">
    <property type="entry name" value="RIBOSE-5-PHOSPHATE ISOMERASE"/>
    <property type="match status" value="1"/>
</dbReference>
<dbReference type="GeneID" id="14923729"/>
<dbReference type="InterPro" id="IPR037171">
    <property type="entry name" value="NagB/RpiA_transferase-like"/>
</dbReference>
<dbReference type="FunFam" id="3.30.70.260:FF:000018">
    <property type="entry name" value="Ribose-5-phosphate isomerase A"/>
    <property type="match status" value="1"/>
</dbReference>
<dbReference type="AlphaFoldDB" id="L8HC48"/>
<evidence type="ECO:0000313" key="7">
    <source>
        <dbReference type="EMBL" id="ELR22770.1"/>
    </source>
</evidence>
<dbReference type="OMA" id="LGIPMYN"/>
<dbReference type="UniPathway" id="UPA00115">
    <property type="reaction ID" value="UER00412"/>
</dbReference>
<dbReference type="GO" id="GO:0005737">
    <property type="term" value="C:cytoplasm"/>
    <property type="evidence" value="ECO:0007669"/>
    <property type="project" value="TreeGrafter"/>
</dbReference>
<comment type="similarity">
    <text evidence="3">Belongs to the ribose 5-phosphate isomerase family.</text>
</comment>
<evidence type="ECO:0000256" key="6">
    <source>
        <dbReference type="ARBA" id="ARBA00029734"/>
    </source>
</evidence>
<dbReference type="GO" id="GO:0009052">
    <property type="term" value="P:pentose-phosphate shunt, non-oxidative branch"/>
    <property type="evidence" value="ECO:0007669"/>
    <property type="project" value="InterPro"/>
</dbReference>
<evidence type="ECO:0000256" key="5">
    <source>
        <dbReference type="ARBA" id="ARBA00023235"/>
    </source>
</evidence>
<dbReference type="InterPro" id="IPR004788">
    <property type="entry name" value="Ribose5P_isomerase_type_A"/>
</dbReference>
<protein>
    <recommendedName>
        <fullName evidence="4">ribose-5-phosphate isomerase</fullName>
        <ecNumber evidence="4">5.3.1.6</ecNumber>
    </recommendedName>
    <alternativeName>
        <fullName evidence="6">Phosphoriboisomerase</fullName>
    </alternativeName>
</protein>
<dbReference type="HAMAP" id="MF_00170">
    <property type="entry name" value="Rib_5P_isom_A"/>
    <property type="match status" value="1"/>
</dbReference>
<keyword evidence="5 7" id="KW-0413">Isomerase</keyword>
<evidence type="ECO:0000313" key="8">
    <source>
        <dbReference type="Proteomes" id="UP000011083"/>
    </source>
</evidence>
<dbReference type="InterPro" id="IPR020672">
    <property type="entry name" value="Ribose5P_isomerase_typA_subgr"/>
</dbReference>
<evidence type="ECO:0000256" key="1">
    <source>
        <dbReference type="ARBA" id="ARBA00001713"/>
    </source>
</evidence>
<dbReference type="STRING" id="1257118.L8HC48"/>
<evidence type="ECO:0000256" key="2">
    <source>
        <dbReference type="ARBA" id="ARBA00004988"/>
    </source>
</evidence>